<dbReference type="AlphaFoldDB" id="A0ABD3G6A1"/>
<evidence type="ECO:0000256" key="1">
    <source>
        <dbReference type="SAM" id="MobiDB-lite"/>
    </source>
</evidence>
<gene>
    <name evidence="2" type="ORF">V7S43_001959</name>
</gene>
<accession>A0ABD3G6A1</accession>
<proteinExistence type="predicted"/>
<comment type="caution">
    <text evidence="2">The sequence shown here is derived from an EMBL/GenBank/DDBJ whole genome shotgun (WGS) entry which is preliminary data.</text>
</comment>
<evidence type="ECO:0000313" key="3">
    <source>
        <dbReference type="Proteomes" id="UP001632037"/>
    </source>
</evidence>
<reference evidence="2 3" key="1">
    <citation type="submission" date="2024-09" db="EMBL/GenBank/DDBJ databases">
        <title>Genome sequencing and assembly of Phytophthora oleae, isolate VK10A, causative agent of rot of olive drupes.</title>
        <authorList>
            <person name="Conti Taguali S."/>
            <person name="Riolo M."/>
            <person name="La Spada F."/>
            <person name="Cacciola S.O."/>
            <person name="Dionisio G."/>
        </authorList>
    </citation>
    <scope>NUCLEOTIDE SEQUENCE [LARGE SCALE GENOMIC DNA]</scope>
    <source>
        <strain evidence="2 3">VK10A</strain>
    </source>
</reference>
<dbReference type="EMBL" id="JBIMZQ010000003">
    <property type="protein sequence ID" value="KAL3672664.1"/>
    <property type="molecule type" value="Genomic_DNA"/>
</dbReference>
<sequence>MKNDPIDDGDQPEADNNEPQLPPALAAEQDRRLTEFRVRCARMRENTERELARLAQRRADVRAEIGITSATMEQWKQEHQQMMREGMQ</sequence>
<feature type="compositionally biased region" description="Acidic residues" evidence="1">
    <location>
        <begin position="1"/>
        <end position="16"/>
    </location>
</feature>
<feature type="region of interest" description="Disordered" evidence="1">
    <location>
        <begin position="1"/>
        <end position="30"/>
    </location>
</feature>
<evidence type="ECO:0000313" key="2">
    <source>
        <dbReference type="EMBL" id="KAL3672664.1"/>
    </source>
</evidence>
<protein>
    <submittedName>
        <fullName evidence="2">Uncharacterized protein</fullName>
    </submittedName>
</protein>
<name>A0ABD3G6A1_9STRA</name>
<organism evidence="2 3">
    <name type="scientific">Phytophthora oleae</name>
    <dbReference type="NCBI Taxonomy" id="2107226"/>
    <lineage>
        <taxon>Eukaryota</taxon>
        <taxon>Sar</taxon>
        <taxon>Stramenopiles</taxon>
        <taxon>Oomycota</taxon>
        <taxon>Peronosporomycetes</taxon>
        <taxon>Peronosporales</taxon>
        <taxon>Peronosporaceae</taxon>
        <taxon>Phytophthora</taxon>
    </lineage>
</organism>
<keyword evidence="3" id="KW-1185">Reference proteome</keyword>
<dbReference type="Proteomes" id="UP001632037">
    <property type="component" value="Unassembled WGS sequence"/>
</dbReference>